<dbReference type="HAMAP" id="MF_01430">
    <property type="entry name" value="OM_assembly_BamA"/>
    <property type="match status" value="1"/>
</dbReference>
<keyword evidence="12" id="KW-1185">Reference proteome</keyword>
<organism evidence="11 12">
    <name type="scientific">Vogesella aquatica</name>
    <dbReference type="NCBI Taxonomy" id="2984206"/>
    <lineage>
        <taxon>Bacteria</taxon>
        <taxon>Pseudomonadati</taxon>
        <taxon>Pseudomonadota</taxon>
        <taxon>Betaproteobacteria</taxon>
        <taxon>Neisseriales</taxon>
        <taxon>Chromobacteriaceae</taxon>
        <taxon>Vogesella</taxon>
    </lineage>
</organism>
<comment type="subcellular location">
    <subcellularLocation>
        <location evidence="8">Cell outer membrane</location>
    </subcellularLocation>
    <subcellularLocation>
        <location evidence="1">Membrane</location>
    </subcellularLocation>
</comment>
<dbReference type="InterPro" id="IPR034746">
    <property type="entry name" value="POTRA"/>
</dbReference>
<evidence type="ECO:0000256" key="4">
    <source>
        <dbReference type="ARBA" id="ARBA00022729"/>
    </source>
</evidence>
<dbReference type="Proteomes" id="UP001219956">
    <property type="component" value="Unassembled WGS sequence"/>
</dbReference>
<keyword evidence="7 8" id="KW-0998">Cell outer membrane</keyword>
<dbReference type="EMBL" id="JAQQLF010000026">
    <property type="protein sequence ID" value="MDC7718844.1"/>
    <property type="molecule type" value="Genomic_DNA"/>
</dbReference>
<feature type="domain" description="POTRA" evidence="10">
    <location>
        <begin position="92"/>
        <end position="172"/>
    </location>
</feature>
<evidence type="ECO:0000256" key="9">
    <source>
        <dbReference type="NCBIfam" id="TIGR03303"/>
    </source>
</evidence>
<comment type="similarity">
    <text evidence="8">Belongs to the BamA family.</text>
</comment>
<dbReference type="RefSeq" id="WP_272753060.1">
    <property type="nucleotide sequence ID" value="NZ_JAQQLF010000026.1"/>
</dbReference>
<evidence type="ECO:0000256" key="1">
    <source>
        <dbReference type="ARBA" id="ARBA00004370"/>
    </source>
</evidence>
<evidence type="ECO:0000256" key="5">
    <source>
        <dbReference type="ARBA" id="ARBA00022737"/>
    </source>
</evidence>
<feature type="domain" description="POTRA" evidence="10">
    <location>
        <begin position="175"/>
        <end position="263"/>
    </location>
</feature>
<sequence length="761" mass="84197" precursor="true">MNKRFLAAAVAAAFLSPAWAADSFVIKDIRVEGLQRTEPGTVFNYLPLKVGDTFTQQRAAEAIKALFATGFFNDVRVESDGDVLVLAVSERPVIAQLQVNGSKEFPKEQLIKAMKDNGLAESRIFDQGLLDQAVQELKRQYFSKGKYSAEIQTQITRLERNRVAVTLDIVEGVTAKIKDIRIVGSRAFDEDTLLDEMSLTPSGFMTWLSRSDRYSRQQLSADLEKLRAYYLNQGYAEFNIESTQVAISADKQDMYVTANLSEGKQYKISDIRLAGDLRVPEADLRKLITVKSGALFNREEINNSITALTERLEADGYAFVSVNPVPEIDKDKSTVALTFFVDPGRLTTVRRVNIAGNTRTRDEVIRRELRQLESAQYNGAAIKRSKERLELLGYFETVNIETPAVVDTADQVDMNVVVKERATGSINAGIGYAQGDGLQLSASVSQANVLGSGKSLSFSFSNGKTTKNSTISFTDPYYTVDGVSVGYDLYRRVYNPSATDTNKYKTSTTGAAVRFGVPVTEFDRINYSFGAENTAITLYSDSPQRYKDFVSQYGKSNATLLSSAGWSRDTRDSALWPTRGYSMGVYLDAGMPGGDIQYYRMSHNQAWFWPLSKNFTLAASGEVGYANGYGKTKRLPFFQNYYLGGLGSVRGYENGSMGPLDTNGDALGGTRKVTSSLELLFPFPGMRDNRSLRTSLFLDAGTLWDPKETSVSASDGLRYSSGLALTWLSPIGPLKFSYAIPLKKQSGDQLQRFQFTIGQVF</sequence>
<dbReference type="InterPro" id="IPR010827">
    <property type="entry name" value="BamA/TamA_POTRA"/>
</dbReference>
<dbReference type="InterPro" id="IPR023707">
    <property type="entry name" value="OM_assembly_BamA"/>
</dbReference>
<keyword evidence="2 8" id="KW-1134">Transmembrane beta strand</keyword>
<dbReference type="PROSITE" id="PS51779">
    <property type="entry name" value="POTRA"/>
    <property type="match status" value="5"/>
</dbReference>
<evidence type="ECO:0000259" key="10">
    <source>
        <dbReference type="PROSITE" id="PS51779"/>
    </source>
</evidence>
<dbReference type="PIRSF" id="PIRSF006076">
    <property type="entry name" value="OM_assembly_OMP85"/>
    <property type="match status" value="1"/>
</dbReference>
<keyword evidence="6 8" id="KW-0472">Membrane</keyword>
<feature type="chain" id="PRO_5044930991" description="Outer membrane protein assembly factor BamA" evidence="8">
    <location>
        <begin position="21"/>
        <end position="761"/>
    </location>
</feature>
<dbReference type="Pfam" id="PF07244">
    <property type="entry name" value="POTRA"/>
    <property type="match status" value="5"/>
</dbReference>
<dbReference type="Gene3D" id="2.40.160.50">
    <property type="entry name" value="membrane protein fhac: a member of the omp85/tpsb transporter family"/>
    <property type="match status" value="1"/>
</dbReference>
<keyword evidence="4 8" id="KW-0732">Signal</keyword>
<name>A0ABT5J1X3_9NEIS</name>
<feature type="domain" description="POTRA" evidence="10">
    <location>
        <begin position="266"/>
        <end position="344"/>
    </location>
</feature>
<comment type="caution">
    <text evidence="11">The sequence shown here is derived from an EMBL/GenBank/DDBJ whole genome shotgun (WGS) entry which is preliminary data.</text>
</comment>
<comment type="subunit">
    <text evidence="8">Part of the Bam complex.</text>
</comment>
<keyword evidence="5 8" id="KW-0677">Repeat</keyword>
<evidence type="ECO:0000313" key="12">
    <source>
        <dbReference type="Proteomes" id="UP001219956"/>
    </source>
</evidence>
<dbReference type="Pfam" id="PF01103">
    <property type="entry name" value="Omp85"/>
    <property type="match status" value="1"/>
</dbReference>
<feature type="domain" description="POTRA" evidence="10">
    <location>
        <begin position="24"/>
        <end position="91"/>
    </location>
</feature>
<evidence type="ECO:0000256" key="3">
    <source>
        <dbReference type="ARBA" id="ARBA00022692"/>
    </source>
</evidence>
<dbReference type="PANTHER" id="PTHR12815:SF23">
    <property type="entry name" value="OUTER MEMBRANE PROTEIN ASSEMBLY FACTOR BAMA"/>
    <property type="match status" value="1"/>
</dbReference>
<dbReference type="InterPro" id="IPR039910">
    <property type="entry name" value="D15-like"/>
</dbReference>
<accession>A0ABT5J1X3</accession>
<dbReference type="NCBIfam" id="TIGR03303">
    <property type="entry name" value="OM_YaeT"/>
    <property type="match status" value="1"/>
</dbReference>
<evidence type="ECO:0000313" key="11">
    <source>
        <dbReference type="EMBL" id="MDC7718844.1"/>
    </source>
</evidence>
<evidence type="ECO:0000256" key="6">
    <source>
        <dbReference type="ARBA" id="ARBA00023136"/>
    </source>
</evidence>
<feature type="domain" description="POTRA" evidence="10">
    <location>
        <begin position="347"/>
        <end position="421"/>
    </location>
</feature>
<dbReference type="InterPro" id="IPR000184">
    <property type="entry name" value="Bac_surfAg_D15"/>
</dbReference>
<protein>
    <recommendedName>
        <fullName evidence="8 9">Outer membrane protein assembly factor BamA</fullName>
    </recommendedName>
</protein>
<evidence type="ECO:0000256" key="8">
    <source>
        <dbReference type="HAMAP-Rule" id="MF_01430"/>
    </source>
</evidence>
<evidence type="ECO:0000256" key="7">
    <source>
        <dbReference type="ARBA" id="ARBA00023237"/>
    </source>
</evidence>
<gene>
    <name evidence="8 11" type="primary">bamA</name>
    <name evidence="11" type="ORF">PQU95_16710</name>
</gene>
<proteinExistence type="inferred from homology"/>
<evidence type="ECO:0000256" key="2">
    <source>
        <dbReference type="ARBA" id="ARBA00022452"/>
    </source>
</evidence>
<dbReference type="PANTHER" id="PTHR12815">
    <property type="entry name" value="SORTING AND ASSEMBLY MACHINERY SAMM50 PROTEIN FAMILY MEMBER"/>
    <property type="match status" value="1"/>
</dbReference>
<comment type="function">
    <text evidence="8">Part of the outer membrane protein assembly complex, which is involved in assembly and insertion of beta-barrel proteins into the outer membrane.</text>
</comment>
<keyword evidence="3 8" id="KW-0812">Transmembrane</keyword>
<dbReference type="Gene3D" id="3.10.20.310">
    <property type="entry name" value="membrane protein fhac"/>
    <property type="match status" value="5"/>
</dbReference>
<feature type="signal peptide" evidence="8">
    <location>
        <begin position="1"/>
        <end position="20"/>
    </location>
</feature>
<reference evidence="11 12" key="1">
    <citation type="submission" date="2023-01" db="EMBL/GenBank/DDBJ databases">
        <title>Novel species of the genus Vogesella isolated from rivers.</title>
        <authorList>
            <person name="Lu H."/>
        </authorList>
    </citation>
    <scope>NUCLEOTIDE SEQUENCE [LARGE SCALE GENOMIC DNA]</scope>
    <source>
        <strain evidence="11 12">DC21W</strain>
    </source>
</reference>